<name>A0A1Y0B4A4_9LAMI</name>
<dbReference type="AlphaFoldDB" id="A0A1Y0B4A4"/>
<evidence type="ECO:0000313" key="1">
    <source>
        <dbReference type="EMBL" id="ART32285.1"/>
    </source>
</evidence>
<organism evidence="1">
    <name type="scientific">Utricularia reniformis</name>
    <dbReference type="NCBI Taxonomy" id="192314"/>
    <lineage>
        <taxon>Eukaryota</taxon>
        <taxon>Viridiplantae</taxon>
        <taxon>Streptophyta</taxon>
        <taxon>Embryophyta</taxon>
        <taxon>Tracheophyta</taxon>
        <taxon>Spermatophyta</taxon>
        <taxon>Magnoliopsida</taxon>
        <taxon>eudicotyledons</taxon>
        <taxon>Gunneridae</taxon>
        <taxon>Pentapetalae</taxon>
        <taxon>asterids</taxon>
        <taxon>lamiids</taxon>
        <taxon>Lamiales</taxon>
        <taxon>Lentibulariaceae</taxon>
        <taxon>Utricularia</taxon>
    </lineage>
</organism>
<protein>
    <submittedName>
        <fullName evidence="1">Uncharacterized protein</fullName>
    </submittedName>
</protein>
<sequence length="34" mass="4220">MSILFYSTTERKRQIESTVERFVIVRLIQENYRI</sequence>
<dbReference type="EMBL" id="KY774314">
    <property type="protein sequence ID" value="ART32285.1"/>
    <property type="molecule type" value="Genomic_DNA"/>
</dbReference>
<geneLocation type="mitochondrion" evidence="1"/>
<proteinExistence type="predicted"/>
<accession>A0A1Y0B4A4</accession>
<gene>
    <name evidence="1" type="ORF">AEK19_MT2135</name>
</gene>
<reference evidence="1" key="1">
    <citation type="submission" date="2017-03" db="EMBL/GenBank/DDBJ databases">
        <title>The mitochondrial genome of the carnivorous plant Utricularia reniformis (Lentibulariaceae): structure, comparative analysis and evolutionary landmarks.</title>
        <authorList>
            <person name="Silva S.R."/>
            <person name="Alvarenga D.O."/>
            <person name="Michael T.P."/>
            <person name="Miranda V.F.O."/>
            <person name="Varani A.M."/>
        </authorList>
    </citation>
    <scope>NUCLEOTIDE SEQUENCE</scope>
</reference>
<keyword evidence="1" id="KW-0496">Mitochondrion</keyword>